<evidence type="ECO:0000313" key="3">
    <source>
        <dbReference type="Proteomes" id="UP000515804"/>
    </source>
</evidence>
<accession>A0A7G9SU65</accession>
<dbReference type="KEGG" id="tcn:H9L16_07565"/>
<gene>
    <name evidence="2" type="ORF">H9L16_07565</name>
</gene>
<dbReference type="PROSITE" id="PS00409">
    <property type="entry name" value="PROKAR_NTER_METHYL"/>
    <property type="match status" value="1"/>
</dbReference>
<reference evidence="2 3" key="1">
    <citation type="submission" date="2020-08" db="EMBL/GenBank/DDBJ databases">
        <title>Genome sequence of Thermomonas carbonis KCTC 42013T.</title>
        <authorList>
            <person name="Hyun D.-W."/>
            <person name="Bae J.-W."/>
        </authorList>
    </citation>
    <scope>NUCLEOTIDE SEQUENCE [LARGE SCALE GENOMIC DNA]</scope>
    <source>
        <strain evidence="2 3">KCTC 42013</strain>
    </source>
</reference>
<proteinExistence type="predicted"/>
<keyword evidence="3" id="KW-1185">Reference proteome</keyword>
<keyword evidence="1" id="KW-0472">Membrane</keyword>
<dbReference type="NCBIfam" id="TIGR02532">
    <property type="entry name" value="IV_pilin_GFxxxE"/>
    <property type="match status" value="1"/>
</dbReference>
<keyword evidence="1" id="KW-1133">Transmembrane helix</keyword>
<feature type="transmembrane region" description="Helical" evidence="1">
    <location>
        <begin position="6"/>
        <end position="27"/>
    </location>
</feature>
<dbReference type="Proteomes" id="UP000515804">
    <property type="component" value="Chromosome"/>
</dbReference>
<protein>
    <submittedName>
        <fullName evidence="2">Type II secretion system protein</fullName>
    </submittedName>
</protein>
<dbReference type="EMBL" id="CP060719">
    <property type="protein sequence ID" value="QNN71390.1"/>
    <property type="molecule type" value="Genomic_DNA"/>
</dbReference>
<name>A0A7G9SU65_9GAMM</name>
<sequence>MAGFTLLEAIVALVILSIGALALYGWLSTNMIALERVRARQEQEIVARSSLDLVRRLNPMETPTGERRVDDLIVKWSGRCWKDPSRVSCNPEVRASSMWDCICWMFA</sequence>
<dbReference type="Pfam" id="PF07963">
    <property type="entry name" value="N_methyl"/>
    <property type="match status" value="1"/>
</dbReference>
<evidence type="ECO:0000256" key="1">
    <source>
        <dbReference type="SAM" id="Phobius"/>
    </source>
</evidence>
<organism evidence="2 3">
    <name type="scientific">Thermomonas carbonis</name>
    <dbReference type="NCBI Taxonomy" id="1463158"/>
    <lineage>
        <taxon>Bacteria</taxon>
        <taxon>Pseudomonadati</taxon>
        <taxon>Pseudomonadota</taxon>
        <taxon>Gammaproteobacteria</taxon>
        <taxon>Lysobacterales</taxon>
        <taxon>Lysobacteraceae</taxon>
        <taxon>Thermomonas</taxon>
    </lineage>
</organism>
<evidence type="ECO:0000313" key="2">
    <source>
        <dbReference type="EMBL" id="QNN71390.1"/>
    </source>
</evidence>
<dbReference type="InterPro" id="IPR012902">
    <property type="entry name" value="N_methyl_site"/>
</dbReference>
<dbReference type="AlphaFoldDB" id="A0A7G9SU65"/>
<dbReference type="RefSeq" id="WP_187553903.1">
    <property type="nucleotide sequence ID" value="NZ_CP060719.1"/>
</dbReference>
<keyword evidence="1" id="KW-0812">Transmembrane</keyword>